<dbReference type="Gene3D" id="3.40.50.150">
    <property type="entry name" value="Vaccinia Virus protein VP39"/>
    <property type="match status" value="1"/>
</dbReference>
<keyword evidence="1 5" id="KW-0489">Methyltransferase</keyword>
<dbReference type="InterPro" id="IPR050447">
    <property type="entry name" value="Erg6_SMT_methyltransf"/>
</dbReference>
<dbReference type="PANTHER" id="PTHR44068:SF1">
    <property type="entry name" value="HYPOTHETICAL LOC100005854"/>
    <property type="match status" value="1"/>
</dbReference>
<evidence type="ECO:0000256" key="2">
    <source>
        <dbReference type="ARBA" id="ARBA00022679"/>
    </source>
</evidence>
<reference evidence="8 9" key="1">
    <citation type="journal article" date="2013" name="Curr. Biol.">
        <title>The Genome of the Foraminiferan Reticulomyxa filosa.</title>
        <authorList>
            <person name="Glockner G."/>
            <person name="Hulsmann N."/>
            <person name="Schleicher M."/>
            <person name="Noegel A.A."/>
            <person name="Eichinger L."/>
            <person name="Gallinger C."/>
            <person name="Pawlowski J."/>
            <person name="Sierra R."/>
            <person name="Euteneuer U."/>
            <person name="Pillet L."/>
            <person name="Moustafa A."/>
            <person name="Platzer M."/>
            <person name="Groth M."/>
            <person name="Szafranski K."/>
            <person name="Schliwa M."/>
        </authorList>
    </citation>
    <scope>NUCLEOTIDE SEQUENCE [LARGE SCALE GENOMIC DNA]</scope>
</reference>
<protein>
    <recommendedName>
        <fullName evidence="6">Methyltransferase</fullName>
        <ecNumber evidence="6">2.1.1.-</ecNumber>
    </recommendedName>
</protein>
<dbReference type="Proteomes" id="UP000023152">
    <property type="component" value="Unassembled WGS sequence"/>
</dbReference>
<proteinExistence type="inferred from homology"/>
<gene>
    <name evidence="8" type="ORF">RFI_15851</name>
</gene>
<dbReference type="GO" id="GO:0005783">
    <property type="term" value="C:endoplasmic reticulum"/>
    <property type="evidence" value="ECO:0007669"/>
    <property type="project" value="TreeGrafter"/>
</dbReference>
<comment type="similarity">
    <text evidence="4 5 6">Belongs to the class I-like SAM-binding methyltransferase superfamily. Erg6/SMT family.</text>
</comment>
<dbReference type="OMA" id="AFNKAMH"/>
<evidence type="ECO:0000256" key="4">
    <source>
        <dbReference type="ARBA" id="ARBA00038188"/>
    </source>
</evidence>
<evidence type="ECO:0000256" key="5">
    <source>
        <dbReference type="PROSITE-ProRule" id="PRU01022"/>
    </source>
</evidence>
<keyword evidence="2 5" id="KW-0808">Transferase</keyword>
<dbReference type="GO" id="GO:0032259">
    <property type="term" value="P:methylation"/>
    <property type="evidence" value="ECO:0007669"/>
    <property type="project" value="UniProtKB-KW"/>
</dbReference>
<organism evidence="8 9">
    <name type="scientific">Reticulomyxa filosa</name>
    <dbReference type="NCBI Taxonomy" id="46433"/>
    <lineage>
        <taxon>Eukaryota</taxon>
        <taxon>Sar</taxon>
        <taxon>Rhizaria</taxon>
        <taxon>Retaria</taxon>
        <taxon>Foraminifera</taxon>
        <taxon>Monothalamids</taxon>
        <taxon>Reticulomyxidae</taxon>
        <taxon>Reticulomyxa</taxon>
    </lineage>
</organism>
<dbReference type="CDD" id="cd02440">
    <property type="entry name" value="AdoMet_MTases"/>
    <property type="match status" value="1"/>
</dbReference>
<evidence type="ECO:0000256" key="6">
    <source>
        <dbReference type="RuleBase" id="RU362025"/>
    </source>
</evidence>
<dbReference type="Pfam" id="PF08241">
    <property type="entry name" value="Methyltransf_11"/>
    <property type="match status" value="1"/>
</dbReference>
<dbReference type="GO" id="GO:0003838">
    <property type="term" value="F:sterol 24-C-methyltransferase activity"/>
    <property type="evidence" value="ECO:0007669"/>
    <property type="project" value="TreeGrafter"/>
</dbReference>
<feature type="domain" description="SAM-dependent methyltransferase Erg6/SMT-type" evidence="7">
    <location>
        <begin position="23"/>
        <end position="334"/>
    </location>
</feature>
<dbReference type="AlphaFoldDB" id="X6N5S5"/>
<dbReference type="SUPFAM" id="SSF53335">
    <property type="entry name" value="S-adenosyl-L-methionine-dependent methyltransferases"/>
    <property type="match status" value="1"/>
</dbReference>
<dbReference type="EC" id="2.1.1.-" evidence="6"/>
<accession>X6N5S5</accession>
<dbReference type="InterPro" id="IPR013216">
    <property type="entry name" value="Methyltransf_11"/>
</dbReference>
<dbReference type="OrthoDB" id="4310724at2759"/>
<comment type="caution">
    <text evidence="8">The sequence shown here is derived from an EMBL/GenBank/DDBJ whole genome shotgun (WGS) entry which is preliminary data.</text>
</comment>
<dbReference type="InterPro" id="IPR013705">
    <property type="entry name" value="Sterol_MeTrfase_C"/>
</dbReference>
<dbReference type="Pfam" id="PF08498">
    <property type="entry name" value="Sterol_MT_C"/>
    <property type="match status" value="1"/>
</dbReference>
<dbReference type="InterPro" id="IPR029063">
    <property type="entry name" value="SAM-dependent_MTases_sf"/>
</dbReference>
<dbReference type="PANTHER" id="PTHR44068">
    <property type="entry name" value="ZGC:194242"/>
    <property type="match status" value="1"/>
</dbReference>
<dbReference type="EMBL" id="ASPP01011703">
    <property type="protein sequence ID" value="ETO21356.1"/>
    <property type="molecule type" value="Genomic_DNA"/>
</dbReference>
<evidence type="ECO:0000313" key="8">
    <source>
        <dbReference type="EMBL" id="ETO21356.1"/>
    </source>
</evidence>
<keyword evidence="9" id="KW-1185">Reference proteome</keyword>
<dbReference type="InterPro" id="IPR030384">
    <property type="entry name" value="MeTrfase_SMT"/>
</dbReference>
<evidence type="ECO:0000256" key="3">
    <source>
        <dbReference type="ARBA" id="ARBA00022691"/>
    </source>
</evidence>
<keyword evidence="3 5" id="KW-0949">S-adenosyl-L-methionine</keyword>
<dbReference type="PROSITE" id="PS51685">
    <property type="entry name" value="SAM_MT_ERG6_SMT"/>
    <property type="match status" value="1"/>
</dbReference>
<name>X6N5S5_RETFI</name>
<dbReference type="GO" id="GO:0016126">
    <property type="term" value="P:sterol biosynthetic process"/>
    <property type="evidence" value="ECO:0007669"/>
    <property type="project" value="TreeGrafter"/>
</dbReference>
<evidence type="ECO:0000259" key="7">
    <source>
        <dbReference type="PROSITE" id="PS51685"/>
    </source>
</evidence>
<sequence>MYADRDKGAENRKKNAAAMVDTFYDLVTDFYENGWGQSFHFAPRGRFETFRESIVRHEHYIAAKLDLNENDYVLDVGCGIGGPMRNIAQFSSAKICGITINEFCFNNRILTIKKRYQVKRGTEITRKAGLEKLCESRVMNFLDMKFNDNTFDKAFAVEATCHAGNREDVFSQVFRVLKPGGLFASYEWVLTDKYDDENSKHKKARQQVEKGNALPQIITANRAVEAFKNVGFGKQKKFKKKVLSAVDVHKYATDNGQLPWYGTLEAKCSVENLPQSYIATVVTHTLCSVMEKIGMAPKGTTRAHEILLEGRDGLVASGQLGIFTPMFLIIGRKPSKKT</sequence>
<evidence type="ECO:0000313" key="9">
    <source>
        <dbReference type="Proteomes" id="UP000023152"/>
    </source>
</evidence>
<evidence type="ECO:0000256" key="1">
    <source>
        <dbReference type="ARBA" id="ARBA00022603"/>
    </source>
</evidence>